<feature type="transmembrane region" description="Helical" evidence="7">
    <location>
        <begin position="377"/>
        <end position="400"/>
    </location>
</feature>
<keyword evidence="8" id="KW-0732">Signal</keyword>
<comment type="caution">
    <text evidence="10">The sequence shown here is derived from an EMBL/GenBank/DDBJ whole genome shotgun (WGS) entry which is preliminary data.</text>
</comment>
<dbReference type="Proteomes" id="UP000244906">
    <property type="component" value="Unassembled WGS sequence"/>
</dbReference>
<dbReference type="RefSeq" id="WP_116685973.1">
    <property type="nucleotide sequence ID" value="NZ_CAWNYD010000001.1"/>
</dbReference>
<evidence type="ECO:0000313" key="11">
    <source>
        <dbReference type="Proteomes" id="UP000244906"/>
    </source>
</evidence>
<evidence type="ECO:0000256" key="5">
    <source>
        <dbReference type="ARBA" id="ARBA00023136"/>
    </source>
</evidence>
<feature type="signal peptide" evidence="8">
    <location>
        <begin position="1"/>
        <end position="32"/>
    </location>
</feature>
<keyword evidence="11" id="KW-1185">Reference proteome</keyword>
<protein>
    <submittedName>
        <fullName evidence="10">Biopolymer transporter ExbB</fullName>
    </submittedName>
</protein>
<evidence type="ECO:0000256" key="2">
    <source>
        <dbReference type="ARBA" id="ARBA00022475"/>
    </source>
</evidence>
<keyword evidence="6" id="KW-0813">Transport</keyword>
<proteinExistence type="inferred from homology"/>
<comment type="subcellular location">
    <subcellularLocation>
        <location evidence="1">Cell membrane</location>
        <topology evidence="1">Multi-pass membrane protein</topology>
    </subcellularLocation>
    <subcellularLocation>
        <location evidence="6">Membrane</location>
        <topology evidence="6">Multi-pass membrane protein</topology>
    </subcellularLocation>
</comment>
<keyword evidence="6" id="KW-0653">Protein transport</keyword>
<keyword evidence="3 7" id="KW-0812">Transmembrane</keyword>
<dbReference type="GO" id="GO:0017038">
    <property type="term" value="P:protein import"/>
    <property type="evidence" value="ECO:0007669"/>
    <property type="project" value="TreeGrafter"/>
</dbReference>
<evidence type="ECO:0000256" key="4">
    <source>
        <dbReference type="ARBA" id="ARBA00022989"/>
    </source>
</evidence>
<reference evidence="10 11" key="1">
    <citation type="submission" date="2018-04" db="EMBL/GenBank/DDBJ databases">
        <title>Thalassorhabdus spongiae gen. nov., sp. nov., isolated from a marine sponge in South-West Iceland.</title>
        <authorList>
            <person name="Knobloch S."/>
            <person name="Daussin A."/>
            <person name="Johannsson R."/>
            <person name="Marteinsson V.T."/>
        </authorList>
    </citation>
    <scope>NUCLEOTIDE SEQUENCE [LARGE SCALE GENOMIC DNA]</scope>
    <source>
        <strain evidence="10 11">Hp12</strain>
    </source>
</reference>
<evidence type="ECO:0000256" key="1">
    <source>
        <dbReference type="ARBA" id="ARBA00004651"/>
    </source>
</evidence>
<feature type="transmembrane region" description="Helical" evidence="7">
    <location>
        <begin position="412"/>
        <end position="433"/>
    </location>
</feature>
<dbReference type="InterPro" id="IPR002898">
    <property type="entry name" value="MotA_ExbB_proton_chnl"/>
</dbReference>
<gene>
    <name evidence="10" type="ORF">DC094_05105</name>
</gene>
<dbReference type="AlphaFoldDB" id="A0A2V1H5A8"/>
<evidence type="ECO:0000256" key="8">
    <source>
        <dbReference type="SAM" id="SignalP"/>
    </source>
</evidence>
<dbReference type="EMBL" id="QDDL01000001">
    <property type="protein sequence ID" value="PVZ72387.1"/>
    <property type="molecule type" value="Genomic_DNA"/>
</dbReference>
<dbReference type="InterPro" id="IPR017270">
    <property type="entry name" value="MotA/TolQ/ExbB-rel"/>
</dbReference>
<keyword evidence="2" id="KW-1003">Cell membrane</keyword>
<name>A0A2V1H5A8_9GAMM</name>
<dbReference type="PIRSF" id="PIRSF037714">
    <property type="entry name" value="TolR"/>
    <property type="match status" value="1"/>
</dbReference>
<evidence type="ECO:0000256" key="3">
    <source>
        <dbReference type="ARBA" id="ARBA00022692"/>
    </source>
</evidence>
<keyword evidence="4 7" id="KW-1133">Transmembrane helix</keyword>
<evidence type="ECO:0000256" key="7">
    <source>
        <dbReference type="SAM" id="Phobius"/>
    </source>
</evidence>
<dbReference type="PANTHER" id="PTHR30625">
    <property type="entry name" value="PROTEIN TOLQ"/>
    <property type="match status" value="1"/>
</dbReference>
<accession>A0A2V1H5A8</accession>
<feature type="transmembrane region" description="Helical" evidence="7">
    <location>
        <begin position="280"/>
        <end position="304"/>
    </location>
</feature>
<feature type="chain" id="PRO_5016032360" evidence="8">
    <location>
        <begin position="33"/>
        <end position="469"/>
    </location>
</feature>
<keyword evidence="5 7" id="KW-0472">Membrane</keyword>
<dbReference type="PANTHER" id="PTHR30625:SF11">
    <property type="entry name" value="MOTA_TOLQ_EXBB PROTON CHANNEL DOMAIN-CONTAINING PROTEIN"/>
    <property type="match status" value="1"/>
</dbReference>
<organism evidence="10 11">
    <name type="scientific">Pelagibaculum spongiae</name>
    <dbReference type="NCBI Taxonomy" id="2080658"/>
    <lineage>
        <taxon>Bacteria</taxon>
        <taxon>Pseudomonadati</taxon>
        <taxon>Pseudomonadota</taxon>
        <taxon>Gammaproteobacteria</taxon>
        <taxon>Oceanospirillales</taxon>
        <taxon>Pelagibaculum</taxon>
    </lineage>
</organism>
<evidence type="ECO:0000259" key="9">
    <source>
        <dbReference type="Pfam" id="PF01618"/>
    </source>
</evidence>
<evidence type="ECO:0000256" key="6">
    <source>
        <dbReference type="RuleBase" id="RU004057"/>
    </source>
</evidence>
<dbReference type="GO" id="GO:0005886">
    <property type="term" value="C:plasma membrane"/>
    <property type="evidence" value="ECO:0007669"/>
    <property type="project" value="UniProtKB-SubCell"/>
</dbReference>
<feature type="domain" description="MotA/TolQ/ExbB proton channel" evidence="9">
    <location>
        <begin position="334"/>
        <end position="445"/>
    </location>
</feature>
<dbReference type="OrthoDB" id="4045at2"/>
<sequence>MITTFQSFSRFAYFSARLLMLACLLVSTNSSANELKDLLRKIQQNQTAETTLNQQREQQFSSQRNLQQQLLNDLKKSIALEELRSKNLNKISDDNEKKLATLETSLDIRSGELKELFGAVRQFSGDNRGLLQASMISNQYPKRQQFLNQMAESKSLPNIQQLEQFWLEIYREMVESGQITRYSTDVVFGQGSQKEQSIVRIGSFNAVSQQGYLDYSLQTGQFEYLARQPESSIKSSAIDFFNAEENQYAELYIDPSRGQILSRMVQNPDFEERISQGGPVAYIIITLGAIGILLAITLWLRLFIIQRGIKRQSASEQVVKTNTLVNPLSEVIQVFNDNQGVDSETLELKLDEAIIRNIPKIEWGIGLIKLIASVAPLLGLLGTVVGMIATFQAITIFGTGDPKLMANGISEALVTTMLGLIVAIPTLFAHSLVSSRSRRIIQQLQQQTAGFIARQRERQQQSPPIEQLG</sequence>
<dbReference type="Pfam" id="PF01618">
    <property type="entry name" value="MotA_ExbB"/>
    <property type="match status" value="1"/>
</dbReference>
<evidence type="ECO:0000313" key="10">
    <source>
        <dbReference type="EMBL" id="PVZ72387.1"/>
    </source>
</evidence>
<dbReference type="InterPro" id="IPR050790">
    <property type="entry name" value="ExbB/TolQ_transport"/>
</dbReference>
<comment type="similarity">
    <text evidence="6">Belongs to the exbB/tolQ family.</text>
</comment>